<evidence type="ECO:0000256" key="4">
    <source>
        <dbReference type="ARBA" id="ARBA00022691"/>
    </source>
</evidence>
<evidence type="ECO:0000256" key="5">
    <source>
        <dbReference type="ARBA" id="ARBA00022853"/>
    </source>
</evidence>
<proteinExistence type="predicted"/>
<keyword evidence="2 8" id="KW-0489">Methyltransferase</keyword>
<reference evidence="8 9" key="1">
    <citation type="submission" date="2019-09" db="EMBL/GenBank/DDBJ databases">
        <title>Bird 10,000 Genomes (B10K) Project - Family phase.</title>
        <authorList>
            <person name="Zhang G."/>
        </authorList>
    </citation>
    <scope>NUCLEOTIDE SEQUENCE [LARGE SCALE GENOMIC DNA]</scope>
    <source>
        <strain evidence="8">B10K-DU-001-16</strain>
        <tissue evidence="8">Muscle</tissue>
    </source>
</reference>
<keyword evidence="7" id="KW-0812">Transmembrane</keyword>
<evidence type="ECO:0000256" key="3">
    <source>
        <dbReference type="ARBA" id="ARBA00022679"/>
    </source>
</evidence>
<organism evidence="8 9">
    <name type="scientific">Bucco capensis</name>
    <name type="common">collared puffbird</name>
    <dbReference type="NCBI Taxonomy" id="135168"/>
    <lineage>
        <taxon>Eukaryota</taxon>
        <taxon>Metazoa</taxon>
        <taxon>Chordata</taxon>
        <taxon>Craniata</taxon>
        <taxon>Vertebrata</taxon>
        <taxon>Euteleostomi</taxon>
        <taxon>Archelosauria</taxon>
        <taxon>Archosauria</taxon>
        <taxon>Dinosauria</taxon>
        <taxon>Saurischia</taxon>
        <taxon>Theropoda</taxon>
        <taxon>Coelurosauria</taxon>
        <taxon>Aves</taxon>
        <taxon>Neognathae</taxon>
        <taxon>Neoaves</taxon>
        <taxon>Telluraves</taxon>
        <taxon>Coraciimorphae</taxon>
        <taxon>Piciformes</taxon>
        <taxon>Bucconidae</taxon>
        <taxon>Bucco</taxon>
    </lineage>
</organism>
<protein>
    <submittedName>
        <fullName evidence="8">SET1A methyltransferase</fullName>
    </submittedName>
</protein>
<gene>
    <name evidence="8" type="primary">Setd1a_1</name>
    <name evidence="8" type="ORF">BUCCAP_R08775</name>
</gene>
<dbReference type="GO" id="GO:0032259">
    <property type="term" value="P:methylation"/>
    <property type="evidence" value="ECO:0007669"/>
    <property type="project" value="UniProtKB-KW"/>
</dbReference>
<accession>A0A7K9HZ65</accession>
<feature type="non-terminal residue" evidence="8">
    <location>
        <position position="130"/>
    </location>
</feature>
<dbReference type="PANTHER" id="PTHR45814:SF3">
    <property type="entry name" value="HISTONE-LYSINE N-METHYLTRANSFERASE SETD1A"/>
    <property type="match status" value="1"/>
</dbReference>
<evidence type="ECO:0000256" key="2">
    <source>
        <dbReference type="ARBA" id="ARBA00022603"/>
    </source>
</evidence>
<comment type="subcellular location">
    <subcellularLocation>
        <location evidence="1">Nucleus</location>
    </subcellularLocation>
</comment>
<keyword evidence="4" id="KW-0949">S-adenosyl-L-methionine</keyword>
<evidence type="ECO:0000256" key="6">
    <source>
        <dbReference type="ARBA" id="ARBA00023242"/>
    </source>
</evidence>
<dbReference type="GO" id="GO:0048188">
    <property type="term" value="C:Set1C/COMPASS complex"/>
    <property type="evidence" value="ECO:0007669"/>
    <property type="project" value="TreeGrafter"/>
</dbReference>
<evidence type="ECO:0000256" key="7">
    <source>
        <dbReference type="SAM" id="Phobius"/>
    </source>
</evidence>
<sequence length="130" mass="14488">EDLHFLRLTYQRLLQEDTGTHWLNDTHWVHHTDILWGARCWGGIGVKEWALGSRSVFWGAAVVWGTAGVFWGACGVFWGACGAIHVCPCCAQLGPNRVLSERRSEQRRLLSAMGSAALADSELLKLNQLK</sequence>
<feature type="non-terminal residue" evidence="8">
    <location>
        <position position="1"/>
    </location>
</feature>
<dbReference type="Proteomes" id="UP000534107">
    <property type="component" value="Unassembled WGS sequence"/>
</dbReference>
<dbReference type="GO" id="GO:0042800">
    <property type="term" value="F:histone H3K4 methyltransferase activity"/>
    <property type="evidence" value="ECO:0007669"/>
    <property type="project" value="InterPro"/>
</dbReference>
<evidence type="ECO:0000256" key="1">
    <source>
        <dbReference type="ARBA" id="ARBA00004123"/>
    </source>
</evidence>
<comment type="caution">
    <text evidence="8">The sequence shown here is derived from an EMBL/GenBank/DDBJ whole genome shotgun (WGS) entry which is preliminary data.</text>
</comment>
<keyword evidence="3 8" id="KW-0808">Transferase</keyword>
<keyword evidence="5" id="KW-0156">Chromatin regulator</keyword>
<keyword evidence="7" id="KW-0472">Membrane</keyword>
<dbReference type="InterPro" id="IPR044570">
    <property type="entry name" value="Set1-like"/>
</dbReference>
<evidence type="ECO:0000313" key="9">
    <source>
        <dbReference type="Proteomes" id="UP000534107"/>
    </source>
</evidence>
<keyword evidence="7" id="KW-1133">Transmembrane helix</keyword>
<evidence type="ECO:0000313" key="8">
    <source>
        <dbReference type="EMBL" id="NXH18716.1"/>
    </source>
</evidence>
<dbReference type="EMBL" id="VWZO01015551">
    <property type="protein sequence ID" value="NXH18716.1"/>
    <property type="molecule type" value="Genomic_DNA"/>
</dbReference>
<dbReference type="OrthoDB" id="308383at2759"/>
<dbReference type="AlphaFoldDB" id="A0A7K9HZ65"/>
<keyword evidence="9" id="KW-1185">Reference proteome</keyword>
<keyword evidence="6" id="KW-0539">Nucleus</keyword>
<dbReference type="PANTHER" id="PTHR45814">
    <property type="entry name" value="HISTONE-LYSINE N-METHYLTRANSFERASE SETD1"/>
    <property type="match status" value="1"/>
</dbReference>
<feature type="transmembrane region" description="Helical" evidence="7">
    <location>
        <begin position="56"/>
        <end position="80"/>
    </location>
</feature>
<name>A0A7K9HZ65_9PICI</name>